<accession>A0ABM1BCA2</accession>
<sequence>MSVFGLKEEEQNDEVACYHMARYISSNEAAWRILNFFAHERHLTVVHLAIHLDNNHRVYFSAETARERVSVLRPTTLSAFFELCRGDEFASTRLFPQVPNYYTWDMSKKKWKRRVQGRFVVGHSEIRRPDALGRVYTLHPNDVECYFLWMLLHTVRGPRSLLVLLAVNETLCET</sequence>
<protein>
    <submittedName>
        <fullName evidence="2">Uncharacterized protein LOC106463617</fullName>
    </submittedName>
</protein>
<evidence type="ECO:0000313" key="1">
    <source>
        <dbReference type="Proteomes" id="UP000694941"/>
    </source>
</evidence>
<proteinExistence type="predicted"/>
<name>A0ABM1BCA2_LIMPO</name>
<keyword evidence="1" id="KW-1185">Reference proteome</keyword>
<dbReference type="GeneID" id="106463617"/>
<reference evidence="2" key="1">
    <citation type="submission" date="2025-08" db="UniProtKB">
        <authorList>
            <consortium name="RefSeq"/>
        </authorList>
    </citation>
    <scope>IDENTIFICATION</scope>
    <source>
        <tissue evidence="2">Muscle</tissue>
    </source>
</reference>
<gene>
    <name evidence="2" type="primary">LOC106463617</name>
</gene>
<dbReference type="RefSeq" id="XP_013779119.1">
    <property type="nucleotide sequence ID" value="XM_013923665.1"/>
</dbReference>
<organism evidence="1 2">
    <name type="scientific">Limulus polyphemus</name>
    <name type="common">Atlantic horseshoe crab</name>
    <dbReference type="NCBI Taxonomy" id="6850"/>
    <lineage>
        <taxon>Eukaryota</taxon>
        <taxon>Metazoa</taxon>
        <taxon>Ecdysozoa</taxon>
        <taxon>Arthropoda</taxon>
        <taxon>Chelicerata</taxon>
        <taxon>Merostomata</taxon>
        <taxon>Xiphosura</taxon>
        <taxon>Limulidae</taxon>
        <taxon>Limulus</taxon>
    </lineage>
</organism>
<dbReference type="Proteomes" id="UP000694941">
    <property type="component" value="Unplaced"/>
</dbReference>
<evidence type="ECO:0000313" key="2">
    <source>
        <dbReference type="RefSeq" id="XP_013779119.1"/>
    </source>
</evidence>